<reference evidence="9 10" key="1">
    <citation type="submission" date="2019-02" db="EMBL/GenBank/DDBJ databases">
        <title>Genomic Encyclopedia of Type Strains, Phase IV (KMG-IV): sequencing the most valuable type-strain genomes for metagenomic binning, comparative biology and taxonomic classification.</title>
        <authorList>
            <person name="Goeker M."/>
        </authorList>
    </citation>
    <scope>NUCLEOTIDE SEQUENCE [LARGE SCALE GENOMIC DNA]</scope>
    <source>
        <strain evidence="9 10">K24</strain>
    </source>
</reference>
<feature type="domain" description="PABS" evidence="8">
    <location>
        <begin position="2"/>
        <end position="248"/>
    </location>
</feature>
<comment type="caution">
    <text evidence="5">Lacks conserved residue(s) required for the propagation of feature annotation.</text>
</comment>
<evidence type="ECO:0000256" key="7">
    <source>
        <dbReference type="SAM" id="SignalP"/>
    </source>
</evidence>
<dbReference type="CDD" id="cd02440">
    <property type="entry name" value="AdoMet_MTases"/>
    <property type="match status" value="1"/>
</dbReference>
<keyword evidence="3 5" id="KW-0745">Spermidine biosynthesis</keyword>
<proteinExistence type="inferred from homology"/>
<comment type="catalytic activity">
    <reaction evidence="5">
        <text>S-adenosyl 3-(methylsulfanyl)propylamine + putrescine = S-methyl-5'-thioadenosine + spermidine + H(+)</text>
        <dbReference type="Rhea" id="RHEA:12721"/>
        <dbReference type="ChEBI" id="CHEBI:15378"/>
        <dbReference type="ChEBI" id="CHEBI:17509"/>
        <dbReference type="ChEBI" id="CHEBI:57443"/>
        <dbReference type="ChEBI" id="CHEBI:57834"/>
        <dbReference type="ChEBI" id="CHEBI:326268"/>
        <dbReference type="EC" id="2.5.1.16"/>
    </reaction>
</comment>
<keyword evidence="4 5" id="KW-0620">Polyamine biosynthesis</keyword>
<comment type="subunit">
    <text evidence="5">Homodimer or homotetramer.</text>
</comment>
<evidence type="ECO:0000313" key="10">
    <source>
        <dbReference type="Proteomes" id="UP000292445"/>
    </source>
</evidence>
<gene>
    <name evidence="5" type="primary">speE</name>
    <name evidence="9" type="ORF">EV675_4889</name>
</gene>
<dbReference type="Proteomes" id="UP000292445">
    <property type="component" value="Unassembled WGS sequence"/>
</dbReference>
<dbReference type="SUPFAM" id="SSF53335">
    <property type="entry name" value="S-adenosyl-L-methionine-dependent methyltransferases"/>
    <property type="match status" value="1"/>
</dbReference>
<comment type="function">
    <text evidence="5">Catalyzes the irreversible transfer of a propylamine group from the amino donor S-adenosylmethioninamine (decarboxy-AdoMet) to putrescine (1,4-diaminobutane) to yield spermidine.</text>
</comment>
<dbReference type="EC" id="2.5.1.16" evidence="5"/>
<feature type="binding site" evidence="5">
    <location>
        <begin position="147"/>
        <end position="148"/>
    </location>
    <ligand>
        <name>S-methyl-5'-thioadenosine</name>
        <dbReference type="ChEBI" id="CHEBI:17509"/>
    </ligand>
</feature>
<dbReference type="InterPro" id="IPR030374">
    <property type="entry name" value="PABS"/>
</dbReference>
<feature type="signal peptide" evidence="7">
    <location>
        <begin position="1"/>
        <end position="25"/>
    </location>
</feature>
<feature type="chain" id="PRO_5020450866" description="Polyamine aminopropyltransferase" evidence="7">
    <location>
        <begin position="26"/>
        <end position="286"/>
    </location>
</feature>
<dbReference type="PROSITE" id="PS51006">
    <property type="entry name" value="PABS_2"/>
    <property type="match status" value="1"/>
</dbReference>
<dbReference type="GO" id="GO:0008295">
    <property type="term" value="P:spermidine biosynthetic process"/>
    <property type="evidence" value="ECO:0007669"/>
    <property type="project" value="UniProtKB-UniRule"/>
</dbReference>
<keyword evidence="7" id="KW-0732">Signal</keyword>
<dbReference type="NCBIfam" id="NF037959">
    <property type="entry name" value="MFS_SpdSyn"/>
    <property type="match status" value="1"/>
</dbReference>
<comment type="caution">
    <text evidence="9">The sequence shown here is derived from an EMBL/GenBank/DDBJ whole genome shotgun (WGS) entry which is preliminary data.</text>
</comment>
<evidence type="ECO:0000256" key="4">
    <source>
        <dbReference type="ARBA" id="ARBA00023115"/>
    </source>
</evidence>
<keyword evidence="10" id="KW-1185">Reference proteome</keyword>
<dbReference type="AlphaFoldDB" id="A0A4Q7N838"/>
<evidence type="ECO:0000256" key="6">
    <source>
        <dbReference type="PROSITE-ProRule" id="PRU00354"/>
    </source>
</evidence>
<dbReference type="GO" id="GO:0010487">
    <property type="term" value="F:thermospermine synthase activity"/>
    <property type="evidence" value="ECO:0007669"/>
    <property type="project" value="UniProtKB-ARBA"/>
</dbReference>
<evidence type="ECO:0000256" key="2">
    <source>
        <dbReference type="ARBA" id="ARBA00022679"/>
    </source>
</evidence>
<comment type="pathway">
    <text evidence="5">Amine and polyamine biosynthesis; spermidine biosynthesis; spermidine from putrescine: step 1/1.</text>
</comment>
<protein>
    <recommendedName>
        <fullName evidence="5">Polyamine aminopropyltransferase</fullName>
    </recommendedName>
    <alternativeName>
        <fullName evidence="5">Putrescine aminopropyltransferase</fullName>
        <shortName evidence="5">PAPT</shortName>
    </alternativeName>
    <alternativeName>
        <fullName evidence="5">Spermidine synthase</fullName>
        <shortName evidence="5">SPDS</shortName>
        <shortName evidence="5">SPDSY</shortName>
        <ecNumber evidence="5">2.5.1.16</ecNumber>
    </alternativeName>
</protein>
<dbReference type="UniPathway" id="UPA00248">
    <property type="reaction ID" value="UER00314"/>
</dbReference>
<accession>A0A4Q7N838</accession>
<dbReference type="PANTHER" id="PTHR43317">
    <property type="entry name" value="THERMOSPERMINE SYNTHASE ACAULIS5"/>
    <property type="match status" value="1"/>
</dbReference>
<dbReference type="RefSeq" id="WP_242621583.1">
    <property type="nucleotide sequence ID" value="NZ_SGXC01000003.1"/>
</dbReference>
<keyword evidence="2 5" id="KW-0808">Transferase</keyword>
<comment type="similarity">
    <text evidence="1 5">Belongs to the spermidine/spermine synthase family.</text>
</comment>
<dbReference type="Pfam" id="PF01564">
    <property type="entry name" value="Spermine_synth"/>
    <property type="match status" value="1"/>
</dbReference>
<feature type="active site" description="Proton acceptor" evidence="5 6">
    <location>
        <position position="168"/>
    </location>
</feature>
<dbReference type="HAMAP" id="MF_00198">
    <property type="entry name" value="Spermidine_synth"/>
    <property type="match status" value="1"/>
</dbReference>
<evidence type="ECO:0000256" key="3">
    <source>
        <dbReference type="ARBA" id="ARBA00023066"/>
    </source>
</evidence>
<dbReference type="GO" id="GO:0004766">
    <property type="term" value="F:spermidine synthase activity"/>
    <property type="evidence" value="ECO:0007669"/>
    <property type="project" value="UniProtKB-UniRule"/>
</dbReference>
<dbReference type="EMBL" id="SGXC01000003">
    <property type="protein sequence ID" value="RZS78245.1"/>
    <property type="molecule type" value="Genomic_DNA"/>
</dbReference>
<dbReference type="Gene3D" id="3.40.50.150">
    <property type="entry name" value="Vaccinia Virus protein VP39"/>
    <property type="match status" value="1"/>
</dbReference>
<evidence type="ECO:0000313" key="9">
    <source>
        <dbReference type="EMBL" id="RZS78245.1"/>
    </source>
</evidence>
<dbReference type="InterPro" id="IPR029063">
    <property type="entry name" value="SAM-dependent_MTases_sf"/>
</dbReference>
<feature type="binding site" evidence="5">
    <location>
        <position position="120"/>
    </location>
    <ligand>
        <name>S-methyl-5'-thioadenosine</name>
        <dbReference type="ChEBI" id="CHEBI:17509"/>
    </ligand>
</feature>
<organism evidence="9 10">
    <name type="scientific">Pigmentiphaga kullae</name>
    <dbReference type="NCBI Taxonomy" id="151784"/>
    <lineage>
        <taxon>Bacteria</taxon>
        <taxon>Pseudomonadati</taxon>
        <taxon>Pseudomonadota</taxon>
        <taxon>Betaproteobacteria</taxon>
        <taxon>Burkholderiales</taxon>
        <taxon>Alcaligenaceae</taxon>
        <taxon>Pigmentiphaga</taxon>
    </lineage>
</organism>
<evidence type="ECO:0000256" key="1">
    <source>
        <dbReference type="ARBA" id="ARBA00007867"/>
    </source>
</evidence>
<dbReference type="InterPro" id="IPR001045">
    <property type="entry name" value="Spermi_synthase"/>
</dbReference>
<dbReference type="PANTHER" id="PTHR43317:SF1">
    <property type="entry name" value="THERMOSPERMINE SYNTHASE ACAULIS5"/>
    <property type="match status" value="1"/>
</dbReference>
<evidence type="ECO:0000256" key="5">
    <source>
        <dbReference type="HAMAP-Rule" id="MF_00198"/>
    </source>
</evidence>
<name>A0A4Q7N838_9BURK</name>
<evidence type="ECO:0000259" key="8">
    <source>
        <dbReference type="PROSITE" id="PS51006"/>
    </source>
</evidence>
<sequence length="286" mass="31398">MSMRHTRLAARAAVLALAAATPLSAQTILHTEKSAFEDIVVYESRGERCMKFGSVQAPGRQTCQLPARPEELLFDYTRMMMASLYLRPDPRRILVIGLGGGSLPMALARVVPQARIDVVEIDPAVARVAERYFGFRTGPAMRVEVADGRAFVQAAARRGDRYDIVMLDAFDETYIPRHLSTVEFIREVRSILRSDGVLAANTFASSGSYANESATYAEVFGPFYNLRSANRVVLASAGALPGQDEVAARARALQPTLAPMGIDPARLLPMFSTRPDWPPDARPLRD</sequence>